<dbReference type="InterPro" id="IPR004089">
    <property type="entry name" value="MCPsignal_dom"/>
</dbReference>
<gene>
    <name evidence="8" type="ORF">DK389_08870</name>
</gene>
<dbReference type="InterPro" id="IPR003660">
    <property type="entry name" value="HAMP_dom"/>
</dbReference>
<dbReference type="RefSeq" id="WP_109888928.1">
    <property type="nucleotide sequence ID" value="NZ_CP029550.1"/>
</dbReference>
<keyword evidence="4" id="KW-0812">Transmembrane</keyword>
<dbReference type="SMART" id="SM00283">
    <property type="entry name" value="MA"/>
    <property type="match status" value="1"/>
</dbReference>
<evidence type="ECO:0000256" key="2">
    <source>
        <dbReference type="ARBA" id="ARBA00029447"/>
    </source>
</evidence>
<dbReference type="Pfam" id="PF00015">
    <property type="entry name" value="MCPsignal"/>
    <property type="match status" value="1"/>
</dbReference>
<proteinExistence type="inferred from homology"/>
<dbReference type="GO" id="GO:0007165">
    <property type="term" value="P:signal transduction"/>
    <property type="evidence" value="ECO:0007669"/>
    <property type="project" value="UniProtKB-KW"/>
</dbReference>
<dbReference type="KEGG" id="mets:DK389_08870"/>
<name>A0A2U8W3E7_9HYPH</name>
<organism evidence="8 9">
    <name type="scientific">Methylobacterium durans</name>
    <dbReference type="NCBI Taxonomy" id="2202825"/>
    <lineage>
        <taxon>Bacteria</taxon>
        <taxon>Pseudomonadati</taxon>
        <taxon>Pseudomonadota</taxon>
        <taxon>Alphaproteobacteria</taxon>
        <taxon>Hyphomicrobiales</taxon>
        <taxon>Methylobacteriaceae</taxon>
        <taxon>Methylobacterium</taxon>
    </lineage>
</organism>
<evidence type="ECO:0000256" key="4">
    <source>
        <dbReference type="SAM" id="Phobius"/>
    </source>
</evidence>
<evidence type="ECO:0000313" key="8">
    <source>
        <dbReference type="EMBL" id="AWN40623.1"/>
    </source>
</evidence>
<feature type="signal peptide" evidence="5">
    <location>
        <begin position="1"/>
        <end position="21"/>
    </location>
</feature>
<dbReference type="OrthoDB" id="3289104at2"/>
<dbReference type="PROSITE" id="PS50111">
    <property type="entry name" value="CHEMOTAXIS_TRANSDUC_2"/>
    <property type="match status" value="1"/>
</dbReference>
<feature type="domain" description="Methyl-accepting transducer" evidence="6">
    <location>
        <begin position="305"/>
        <end position="541"/>
    </location>
</feature>
<dbReference type="CDD" id="cd19411">
    <property type="entry name" value="MCP2201-like_sensor"/>
    <property type="match status" value="1"/>
</dbReference>
<keyword evidence="9" id="KW-1185">Reference proteome</keyword>
<dbReference type="Pfam" id="PF00672">
    <property type="entry name" value="HAMP"/>
    <property type="match status" value="1"/>
</dbReference>
<feature type="transmembrane region" description="Helical" evidence="4">
    <location>
        <begin position="189"/>
        <end position="214"/>
    </location>
</feature>
<keyword evidence="4" id="KW-1133">Transmembrane helix</keyword>
<dbReference type="Gene3D" id="1.10.287.950">
    <property type="entry name" value="Methyl-accepting chemotaxis protein"/>
    <property type="match status" value="1"/>
</dbReference>
<dbReference type="SUPFAM" id="SSF58104">
    <property type="entry name" value="Methyl-accepting chemotaxis protein (MCP) signaling domain"/>
    <property type="match status" value="1"/>
</dbReference>
<evidence type="ECO:0000313" key="9">
    <source>
        <dbReference type="Proteomes" id="UP000245926"/>
    </source>
</evidence>
<sequence length="561" mass="57436">MRLSLKVVLIGSIGLLGLAAAGQGAVNVAKLSSIRQDVHEVAANWLPSVTAIQEISTGTREIRVKIYRYVVASETPQALADNGKALDDSHRSLDALRRTYEPLISSSEERALYDAFQASWKRYVDQETQARGLMDAGRKAEALALVTSSEMARLNKDAMQALARSVDLNKKGAAENSAAAVQAIGSATVAAYVATALSVVVGLAAGLFSLLGVARPIERMTRAMSRLAGGDAAAEIPAKGRRDEIGDMAAAVQVFKDNLIRTRQLEEETALARAGAEAQRKAAMREMADGFERAVSGIVGTVTAAATELQATAQTMTTTASETAGQSGTVAAAAEEAASNVNTVAAAAEELGSSVAEIGRQVSGSANLAQLAASEAGQTSALVQELSAAATRIGDVVAMISTIAGQTNLLALNATIEAARAGEAGRGFAVVAAEVKELANQTARATEEISGQIARIQGSTDQAVGAIGGIASRIQEISAVATTIAAAVEQQGAATQEIVRNITQAATGTGEVTSNIAGVAQAAEETGAAATQVLGAASDLSRQSEHLNAEVSRFLATVRAA</sequence>
<evidence type="ECO:0000259" key="6">
    <source>
        <dbReference type="PROSITE" id="PS50111"/>
    </source>
</evidence>
<reference evidence="9" key="1">
    <citation type="submission" date="2018-05" db="EMBL/GenBank/DDBJ databases">
        <title>Complete Genome Sequence of Methylobacterium sp. 17SD2-17.</title>
        <authorList>
            <person name="Srinivasan S."/>
        </authorList>
    </citation>
    <scope>NUCLEOTIDE SEQUENCE [LARGE SCALE GENOMIC DNA]</scope>
    <source>
        <strain evidence="9">17SD2-17</strain>
    </source>
</reference>
<dbReference type="PROSITE" id="PS50885">
    <property type="entry name" value="HAMP"/>
    <property type="match status" value="1"/>
</dbReference>
<dbReference type="AlphaFoldDB" id="A0A2U8W3E7"/>
<protein>
    <submittedName>
        <fullName evidence="8">Methyl-accepting chemotaxis protein</fullName>
    </submittedName>
</protein>
<keyword evidence="4" id="KW-0472">Membrane</keyword>
<dbReference type="PANTHER" id="PTHR32089:SF112">
    <property type="entry name" value="LYSOZYME-LIKE PROTEIN-RELATED"/>
    <property type="match status" value="1"/>
</dbReference>
<evidence type="ECO:0000256" key="3">
    <source>
        <dbReference type="PROSITE-ProRule" id="PRU00284"/>
    </source>
</evidence>
<dbReference type="InterPro" id="IPR024478">
    <property type="entry name" value="HlyB_4HB_MCP"/>
</dbReference>
<evidence type="ECO:0000256" key="5">
    <source>
        <dbReference type="SAM" id="SignalP"/>
    </source>
</evidence>
<dbReference type="CDD" id="cd06225">
    <property type="entry name" value="HAMP"/>
    <property type="match status" value="1"/>
</dbReference>
<dbReference type="Proteomes" id="UP000245926">
    <property type="component" value="Chromosome"/>
</dbReference>
<dbReference type="SMART" id="SM00304">
    <property type="entry name" value="HAMP"/>
    <property type="match status" value="1"/>
</dbReference>
<dbReference type="EMBL" id="CP029550">
    <property type="protein sequence ID" value="AWN40623.1"/>
    <property type="molecule type" value="Genomic_DNA"/>
</dbReference>
<accession>A0A2U8W3E7</accession>
<keyword evidence="1 3" id="KW-0807">Transducer</keyword>
<dbReference type="InterPro" id="IPR047347">
    <property type="entry name" value="YvaQ-like_sensor"/>
</dbReference>
<dbReference type="PANTHER" id="PTHR32089">
    <property type="entry name" value="METHYL-ACCEPTING CHEMOTAXIS PROTEIN MCPB"/>
    <property type="match status" value="1"/>
</dbReference>
<feature type="domain" description="HAMP" evidence="7">
    <location>
        <begin position="211"/>
        <end position="264"/>
    </location>
</feature>
<keyword evidence="5" id="KW-0732">Signal</keyword>
<dbReference type="Pfam" id="PF12729">
    <property type="entry name" value="4HB_MCP_1"/>
    <property type="match status" value="1"/>
</dbReference>
<dbReference type="GO" id="GO:0016020">
    <property type="term" value="C:membrane"/>
    <property type="evidence" value="ECO:0007669"/>
    <property type="project" value="InterPro"/>
</dbReference>
<evidence type="ECO:0000256" key="1">
    <source>
        <dbReference type="ARBA" id="ARBA00023224"/>
    </source>
</evidence>
<evidence type="ECO:0000259" key="7">
    <source>
        <dbReference type="PROSITE" id="PS50885"/>
    </source>
</evidence>
<feature type="chain" id="PRO_5016038276" evidence="5">
    <location>
        <begin position="22"/>
        <end position="561"/>
    </location>
</feature>
<comment type="similarity">
    <text evidence="2">Belongs to the methyl-accepting chemotaxis (MCP) protein family.</text>
</comment>